<protein>
    <submittedName>
        <fullName evidence="1">Uncharacterized protein</fullName>
    </submittedName>
</protein>
<dbReference type="AlphaFoldDB" id="A0AAW0EWZ4"/>
<name>A0AAW0EWZ4_9TRYP</name>
<evidence type="ECO:0000313" key="2">
    <source>
        <dbReference type="Proteomes" id="UP001430356"/>
    </source>
</evidence>
<evidence type="ECO:0000313" key="1">
    <source>
        <dbReference type="EMBL" id="KAK7198330.1"/>
    </source>
</evidence>
<organism evidence="1 2">
    <name type="scientific">Novymonas esmeraldas</name>
    <dbReference type="NCBI Taxonomy" id="1808958"/>
    <lineage>
        <taxon>Eukaryota</taxon>
        <taxon>Discoba</taxon>
        <taxon>Euglenozoa</taxon>
        <taxon>Kinetoplastea</taxon>
        <taxon>Metakinetoplastina</taxon>
        <taxon>Trypanosomatida</taxon>
        <taxon>Trypanosomatidae</taxon>
        <taxon>Novymonas</taxon>
    </lineage>
</organism>
<sequence>MATCVHHRALATAAVRGRCCRCACHRDHRLHRGTADEHAQGAAGVPSPPAMPGLGWTCVDLCSFAYVTCAPSSVSVAVTAAGWTVSGSLPELPATGVDSA</sequence>
<gene>
    <name evidence="1" type="ORF">NESM_000791200</name>
</gene>
<comment type="caution">
    <text evidence="1">The sequence shown here is derived from an EMBL/GenBank/DDBJ whole genome shotgun (WGS) entry which is preliminary data.</text>
</comment>
<reference evidence="1 2" key="1">
    <citation type="journal article" date="2021" name="MBio">
        <title>A New Model Trypanosomatid, Novymonas esmeraldas: Genomic Perception of Its 'Candidatus Pandoraea novymonadis' Endosymbiont.</title>
        <authorList>
            <person name="Zakharova A."/>
            <person name="Saura A."/>
            <person name="Butenko A."/>
            <person name="Podesvova L."/>
            <person name="Warmusova S."/>
            <person name="Kostygov A.Y."/>
            <person name="Nenarokova A."/>
            <person name="Lukes J."/>
            <person name="Opperdoes F.R."/>
            <person name="Yurchenko V."/>
        </authorList>
    </citation>
    <scope>NUCLEOTIDE SEQUENCE [LARGE SCALE GENOMIC DNA]</scope>
    <source>
        <strain evidence="1 2">E262AT.01</strain>
    </source>
</reference>
<dbReference type="Proteomes" id="UP001430356">
    <property type="component" value="Unassembled WGS sequence"/>
</dbReference>
<dbReference type="EMBL" id="JAECZO010000143">
    <property type="protein sequence ID" value="KAK7198330.1"/>
    <property type="molecule type" value="Genomic_DNA"/>
</dbReference>
<accession>A0AAW0EWZ4</accession>
<keyword evidence="2" id="KW-1185">Reference proteome</keyword>
<proteinExistence type="predicted"/>